<evidence type="ECO:0000313" key="8">
    <source>
        <dbReference type="Proteomes" id="UP000539642"/>
    </source>
</evidence>
<keyword evidence="2" id="KW-0479">Metal-binding</keyword>
<evidence type="ECO:0000256" key="1">
    <source>
        <dbReference type="ARBA" id="ARBA00022670"/>
    </source>
</evidence>
<dbReference type="Proteomes" id="UP000539642">
    <property type="component" value="Unassembled WGS sequence"/>
</dbReference>
<comment type="caution">
    <text evidence="7">The sequence shown here is derived from an EMBL/GenBank/DDBJ whole genome shotgun (WGS) entry which is preliminary data.</text>
</comment>
<organism evidence="7 8">
    <name type="scientific">Desulfoprunum benzoelyticum</name>
    <dbReference type="NCBI Taxonomy" id="1506996"/>
    <lineage>
        <taxon>Bacteria</taxon>
        <taxon>Pseudomonadati</taxon>
        <taxon>Thermodesulfobacteriota</taxon>
        <taxon>Desulfobulbia</taxon>
        <taxon>Desulfobulbales</taxon>
        <taxon>Desulfobulbaceae</taxon>
        <taxon>Desulfoprunum</taxon>
    </lineage>
</organism>
<protein>
    <submittedName>
        <fullName evidence="7">DNA repair protein RadC</fullName>
    </submittedName>
</protein>
<evidence type="ECO:0000259" key="6">
    <source>
        <dbReference type="PROSITE" id="PS50249"/>
    </source>
</evidence>
<dbReference type="EMBL" id="JACHEO010000011">
    <property type="protein sequence ID" value="MBB5348384.1"/>
    <property type="molecule type" value="Genomic_DNA"/>
</dbReference>
<dbReference type="CDD" id="cd08071">
    <property type="entry name" value="MPN_DUF2466"/>
    <property type="match status" value="1"/>
</dbReference>
<dbReference type="GO" id="GO:0046872">
    <property type="term" value="F:metal ion binding"/>
    <property type="evidence" value="ECO:0007669"/>
    <property type="project" value="UniProtKB-KW"/>
</dbReference>
<accession>A0A840UY50</accession>
<dbReference type="GO" id="GO:0008237">
    <property type="term" value="F:metallopeptidase activity"/>
    <property type="evidence" value="ECO:0007669"/>
    <property type="project" value="UniProtKB-KW"/>
</dbReference>
<dbReference type="Pfam" id="PF04002">
    <property type="entry name" value="RadC"/>
    <property type="match status" value="1"/>
</dbReference>
<evidence type="ECO:0000256" key="3">
    <source>
        <dbReference type="ARBA" id="ARBA00022801"/>
    </source>
</evidence>
<keyword evidence="8" id="KW-1185">Reference proteome</keyword>
<proteinExistence type="predicted"/>
<dbReference type="GO" id="GO:0006508">
    <property type="term" value="P:proteolysis"/>
    <property type="evidence" value="ECO:0007669"/>
    <property type="project" value="UniProtKB-KW"/>
</dbReference>
<keyword evidence="5" id="KW-0482">Metalloprotease</keyword>
<dbReference type="PROSITE" id="PS50249">
    <property type="entry name" value="MPN"/>
    <property type="match status" value="1"/>
</dbReference>
<reference evidence="7 8" key="1">
    <citation type="submission" date="2020-08" db="EMBL/GenBank/DDBJ databases">
        <title>Genomic Encyclopedia of Type Strains, Phase IV (KMG-IV): sequencing the most valuable type-strain genomes for metagenomic binning, comparative biology and taxonomic classification.</title>
        <authorList>
            <person name="Goeker M."/>
        </authorList>
    </citation>
    <scope>NUCLEOTIDE SEQUENCE [LARGE SCALE GENOMIC DNA]</scope>
    <source>
        <strain evidence="7 8">DSM 28570</strain>
    </source>
</reference>
<sequence length="160" mass="17644">MLFVKDQDGEYHPAPKKLVLTEANKLIGYQLRRGASILSSECAKAVIGCKLRGRQCEVFACLFLDSKHRVLAFKEMFTGTINHTTVHPREIVKEALQLNAEAIILAHNHPSGGSEPSTQDISLTTTLTNILKIIDVRILDHLVVGDEVTAFSDLGILPEK</sequence>
<keyword evidence="1" id="KW-0645">Protease</keyword>
<evidence type="ECO:0000313" key="7">
    <source>
        <dbReference type="EMBL" id="MBB5348384.1"/>
    </source>
</evidence>
<dbReference type="InterPro" id="IPR020891">
    <property type="entry name" value="UPF0758_CS"/>
</dbReference>
<keyword evidence="4" id="KW-0862">Zinc</keyword>
<dbReference type="InterPro" id="IPR001405">
    <property type="entry name" value="UPF0758"/>
</dbReference>
<dbReference type="PROSITE" id="PS01302">
    <property type="entry name" value="UPF0758"/>
    <property type="match status" value="1"/>
</dbReference>
<feature type="domain" description="MPN" evidence="6">
    <location>
        <begin position="35"/>
        <end position="157"/>
    </location>
</feature>
<evidence type="ECO:0000256" key="2">
    <source>
        <dbReference type="ARBA" id="ARBA00022723"/>
    </source>
</evidence>
<dbReference type="PANTHER" id="PTHR30471:SF3">
    <property type="entry name" value="UPF0758 PROTEIN YEES-RELATED"/>
    <property type="match status" value="1"/>
</dbReference>
<dbReference type="PANTHER" id="PTHR30471">
    <property type="entry name" value="DNA REPAIR PROTEIN RADC"/>
    <property type="match status" value="1"/>
</dbReference>
<gene>
    <name evidence="7" type="ORF">HNQ81_002119</name>
</gene>
<dbReference type="InterPro" id="IPR037518">
    <property type="entry name" value="MPN"/>
</dbReference>
<dbReference type="RefSeq" id="WP_183351071.1">
    <property type="nucleotide sequence ID" value="NZ_JACHEO010000011.1"/>
</dbReference>
<dbReference type="SUPFAM" id="SSF102712">
    <property type="entry name" value="JAB1/MPN domain"/>
    <property type="match status" value="1"/>
</dbReference>
<dbReference type="Gene3D" id="3.40.140.10">
    <property type="entry name" value="Cytidine Deaminase, domain 2"/>
    <property type="match status" value="1"/>
</dbReference>
<evidence type="ECO:0000256" key="5">
    <source>
        <dbReference type="ARBA" id="ARBA00023049"/>
    </source>
</evidence>
<evidence type="ECO:0000256" key="4">
    <source>
        <dbReference type="ARBA" id="ARBA00022833"/>
    </source>
</evidence>
<dbReference type="InterPro" id="IPR025657">
    <property type="entry name" value="RadC_JAB"/>
</dbReference>
<name>A0A840UY50_9BACT</name>
<dbReference type="NCBIfam" id="TIGR00608">
    <property type="entry name" value="radc"/>
    <property type="match status" value="1"/>
</dbReference>
<keyword evidence="3" id="KW-0378">Hydrolase</keyword>
<dbReference type="AlphaFoldDB" id="A0A840UY50"/>